<dbReference type="PANTHER" id="PTHR44757:SF2">
    <property type="entry name" value="BIOFILM ARCHITECTURE MAINTENANCE PROTEIN MBAA"/>
    <property type="match status" value="1"/>
</dbReference>
<dbReference type="AlphaFoldDB" id="A0A4D7B9I2"/>
<dbReference type="PROSITE" id="PS50924">
    <property type="entry name" value="MHYT"/>
    <property type="match status" value="1"/>
</dbReference>
<keyword evidence="1" id="KW-1133">Transmembrane helix</keyword>
<dbReference type="InterPro" id="IPR029787">
    <property type="entry name" value="Nucleotide_cyclase"/>
</dbReference>
<dbReference type="Proteomes" id="UP000298781">
    <property type="component" value="Chromosome"/>
</dbReference>
<dbReference type="InterPro" id="IPR000160">
    <property type="entry name" value="GGDEF_dom"/>
</dbReference>
<dbReference type="InterPro" id="IPR035965">
    <property type="entry name" value="PAS-like_dom_sf"/>
</dbReference>
<dbReference type="NCBIfam" id="TIGR00254">
    <property type="entry name" value="GGDEF"/>
    <property type="match status" value="1"/>
</dbReference>
<dbReference type="Gene3D" id="3.20.20.450">
    <property type="entry name" value="EAL domain"/>
    <property type="match status" value="1"/>
</dbReference>
<gene>
    <name evidence="5" type="ORF">E8M01_24980</name>
</gene>
<dbReference type="Gene3D" id="3.30.450.20">
    <property type="entry name" value="PAS domain"/>
    <property type="match status" value="1"/>
</dbReference>
<evidence type="ECO:0000259" key="3">
    <source>
        <dbReference type="PROSITE" id="PS50887"/>
    </source>
</evidence>
<dbReference type="CDD" id="cd01949">
    <property type="entry name" value="GGDEF"/>
    <property type="match status" value="1"/>
</dbReference>
<dbReference type="KEGG" id="pstg:E8M01_24980"/>
<name>A0A4D7B9I2_9HYPH</name>
<dbReference type="SMART" id="SM00052">
    <property type="entry name" value="EAL"/>
    <property type="match status" value="1"/>
</dbReference>
<keyword evidence="1" id="KW-0812">Transmembrane</keyword>
<feature type="transmembrane region" description="Helical" evidence="1">
    <location>
        <begin position="176"/>
        <end position="200"/>
    </location>
</feature>
<evidence type="ECO:0000256" key="1">
    <source>
        <dbReference type="PROSITE-ProRule" id="PRU00244"/>
    </source>
</evidence>
<dbReference type="InterPro" id="IPR005330">
    <property type="entry name" value="MHYT_dom"/>
</dbReference>
<feature type="transmembrane region" description="Helical" evidence="1">
    <location>
        <begin position="16"/>
        <end position="38"/>
    </location>
</feature>
<dbReference type="SUPFAM" id="SSF55785">
    <property type="entry name" value="PYP-like sensor domain (PAS domain)"/>
    <property type="match status" value="1"/>
</dbReference>
<dbReference type="OrthoDB" id="9814202at2"/>
<dbReference type="PANTHER" id="PTHR44757">
    <property type="entry name" value="DIGUANYLATE CYCLASE DGCP"/>
    <property type="match status" value="1"/>
</dbReference>
<dbReference type="InterPro" id="IPR052155">
    <property type="entry name" value="Biofilm_reg_signaling"/>
</dbReference>
<evidence type="ECO:0000259" key="4">
    <source>
        <dbReference type="PROSITE" id="PS50924"/>
    </source>
</evidence>
<protein>
    <submittedName>
        <fullName evidence="5">EAL domain-containing protein</fullName>
    </submittedName>
</protein>
<proteinExistence type="predicted"/>
<evidence type="ECO:0000313" key="6">
    <source>
        <dbReference type="Proteomes" id="UP000298781"/>
    </source>
</evidence>
<evidence type="ECO:0000259" key="2">
    <source>
        <dbReference type="PROSITE" id="PS50883"/>
    </source>
</evidence>
<dbReference type="SMART" id="SM00267">
    <property type="entry name" value="GGDEF"/>
    <property type="match status" value="1"/>
</dbReference>
<dbReference type="InterPro" id="IPR001633">
    <property type="entry name" value="EAL_dom"/>
</dbReference>
<dbReference type="Pfam" id="PF03707">
    <property type="entry name" value="MHYT"/>
    <property type="match status" value="2"/>
</dbReference>
<dbReference type="SUPFAM" id="SSF141868">
    <property type="entry name" value="EAL domain-like"/>
    <property type="match status" value="1"/>
</dbReference>
<dbReference type="InterPro" id="IPR035919">
    <property type="entry name" value="EAL_sf"/>
</dbReference>
<feature type="transmembrane region" description="Helical" evidence="1">
    <location>
        <begin position="147"/>
        <end position="169"/>
    </location>
</feature>
<organism evidence="5 6">
    <name type="scientific">Phreatobacter stygius</name>
    <dbReference type="NCBI Taxonomy" id="1940610"/>
    <lineage>
        <taxon>Bacteria</taxon>
        <taxon>Pseudomonadati</taxon>
        <taxon>Pseudomonadota</taxon>
        <taxon>Alphaproteobacteria</taxon>
        <taxon>Hyphomicrobiales</taxon>
        <taxon>Phreatobacteraceae</taxon>
        <taxon>Phreatobacter</taxon>
    </lineage>
</organism>
<dbReference type="InterPro" id="IPR043128">
    <property type="entry name" value="Rev_trsase/Diguanyl_cyclase"/>
</dbReference>
<feature type="domain" description="MHYT" evidence="4">
    <location>
        <begin position="12"/>
        <end position="200"/>
    </location>
</feature>
<sequence length="806" mass="86837">MLQVYGCFVTQHDLRLVALAAVVCALASYTAVSLVHHVRASEGQVLRHRLWLPIAAIATGFGIWATHFIAMLAFQPGLPSGYNIALTVLSLLAAIVLTGVGLAIGVSRIGHGRLIGGAVVGGGIAAMHYTGMAAFEIAGRIEWDPVLVLVSIVLGAALGALALQIGLSVNSQKCKILGAATLTVAICSHHFTAMGAAAIIPDPMVVVSPLALPAEWLSIAVALASATIILLALAGLSFDLRNRREIAMLNRMRELADAAVEGLIVCDDETIVAANKSFRELGHDSAGSAIGRRLAAFFPDAAILARLAAMSDHPLEANLLALSGETIPVELIQHVITYAGRPHRVIAVRDLRDRKKAEQQIHFLAHHDSLTTLPNRTSFNRKLELELAAHGASGRCFAVIFLDLDRFKEINDLFGHLAGDAVLQFVSQKVRDVLGADQMVARLGGDEFAIIAPNLGAPMEAGHIAETILEALGTPDSSLPAGISIGTSIGIAIYPNDATDRSTLLSYADAALYEAKAEGRGIFRFFEAAMGTHLRERRQIEHDLRHAIPRDELRLVFQPQTRLNSEEILGFEVLLRWRHGTRGDISPSVFIPVAEECGVILQLGEWVLRTACAEAASWHQPLAIAVNVSRVQLHNGNLPQLVQEILATTGLAPERLELEVTETALIKDFDRALATLQQIKALGVKLAMDDFGTGYSSLSNLRAFPFDKIKIDQSFVRSVDSNEQSATIVRAIVGLAKGLNLPVLAEGVETADELRFLCREDCNEAQGYYLGRPGPIEQFRYLVDRETADSEVVWGPSQRIVSARLG</sequence>
<dbReference type="PROSITE" id="PS50883">
    <property type="entry name" value="EAL"/>
    <property type="match status" value="1"/>
</dbReference>
<dbReference type="RefSeq" id="WP_136962635.1">
    <property type="nucleotide sequence ID" value="NZ_CP039690.1"/>
</dbReference>
<dbReference type="Pfam" id="PF00563">
    <property type="entry name" value="EAL"/>
    <property type="match status" value="1"/>
</dbReference>
<keyword evidence="6" id="KW-1185">Reference proteome</keyword>
<feature type="transmembrane region" description="Helical" evidence="1">
    <location>
        <begin position="50"/>
        <end position="74"/>
    </location>
</feature>
<evidence type="ECO:0000313" key="5">
    <source>
        <dbReference type="EMBL" id="QCI67200.1"/>
    </source>
</evidence>
<keyword evidence="1" id="KW-0472">Membrane</keyword>
<dbReference type="SUPFAM" id="SSF55073">
    <property type="entry name" value="Nucleotide cyclase"/>
    <property type="match status" value="1"/>
</dbReference>
<dbReference type="Pfam" id="PF00990">
    <property type="entry name" value="GGDEF"/>
    <property type="match status" value="1"/>
</dbReference>
<feature type="transmembrane region" description="Helical" evidence="1">
    <location>
        <begin position="114"/>
        <end position="135"/>
    </location>
</feature>
<reference evidence="5 6" key="1">
    <citation type="submission" date="2019-04" db="EMBL/GenBank/DDBJ databases">
        <title>Phreatobacter aquaticus sp. nov.</title>
        <authorList>
            <person name="Choi A."/>
        </authorList>
    </citation>
    <scope>NUCLEOTIDE SEQUENCE [LARGE SCALE GENOMIC DNA]</scope>
    <source>
        <strain evidence="5 6">KCTC 52518</strain>
    </source>
</reference>
<feature type="transmembrane region" description="Helical" evidence="1">
    <location>
        <begin position="216"/>
        <end position="238"/>
    </location>
</feature>
<dbReference type="PROSITE" id="PS50887">
    <property type="entry name" value="GGDEF"/>
    <property type="match status" value="1"/>
</dbReference>
<dbReference type="GO" id="GO:0016020">
    <property type="term" value="C:membrane"/>
    <property type="evidence" value="ECO:0007669"/>
    <property type="project" value="UniProtKB-UniRule"/>
</dbReference>
<accession>A0A4D7B9I2</accession>
<feature type="transmembrane region" description="Helical" evidence="1">
    <location>
        <begin position="80"/>
        <end position="102"/>
    </location>
</feature>
<dbReference type="EMBL" id="CP039690">
    <property type="protein sequence ID" value="QCI67200.1"/>
    <property type="molecule type" value="Genomic_DNA"/>
</dbReference>
<dbReference type="Gene3D" id="3.30.70.270">
    <property type="match status" value="1"/>
</dbReference>
<dbReference type="CDD" id="cd01948">
    <property type="entry name" value="EAL"/>
    <property type="match status" value="1"/>
</dbReference>
<feature type="domain" description="GGDEF" evidence="3">
    <location>
        <begin position="395"/>
        <end position="528"/>
    </location>
</feature>
<feature type="domain" description="EAL" evidence="2">
    <location>
        <begin position="537"/>
        <end position="787"/>
    </location>
</feature>